<feature type="chain" id="PRO_5046357636" evidence="1">
    <location>
        <begin position="28"/>
        <end position="313"/>
    </location>
</feature>
<accession>A0ABV3K0J2</accession>
<organism evidence="2 3">
    <name type="scientific">Streptomyces orinoci</name>
    <name type="common">Streptoverticillium orinoci</name>
    <dbReference type="NCBI Taxonomy" id="67339"/>
    <lineage>
        <taxon>Bacteria</taxon>
        <taxon>Bacillati</taxon>
        <taxon>Actinomycetota</taxon>
        <taxon>Actinomycetes</taxon>
        <taxon>Kitasatosporales</taxon>
        <taxon>Streptomycetaceae</taxon>
        <taxon>Streptomyces</taxon>
    </lineage>
</organism>
<keyword evidence="1" id="KW-0732">Signal</keyword>
<evidence type="ECO:0000313" key="3">
    <source>
        <dbReference type="Proteomes" id="UP001552594"/>
    </source>
</evidence>
<comment type="caution">
    <text evidence="2">The sequence shown here is derived from an EMBL/GenBank/DDBJ whole genome shotgun (WGS) entry which is preliminary data.</text>
</comment>
<evidence type="ECO:0000256" key="1">
    <source>
        <dbReference type="SAM" id="SignalP"/>
    </source>
</evidence>
<feature type="signal peptide" evidence="1">
    <location>
        <begin position="1"/>
        <end position="27"/>
    </location>
</feature>
<dbReference type="Pfam" id="PF07485">
    <property type="entry name" value="DUF1529"/>
    <property type="match status" value="2"/>
</dbReference>
<name>A0ABV3K0J2_STRON</name>
<gene>
    <name evidence="2" type="ORF">AB0L16_19700</name>
</gene>
<protein>
    <submittedName>
        <fullName evidence="2">DUF1259 domain-containing protein</fullName>
    </submittedName>
</protein>
<dbReference type="EMBL" id="JBFAUK010000015">
    <property type="protein sequence ID" value="MEV5508657.1"/>
    <property type="molecule type" value="Genomic_DNA"/>
</dbReference>
<dbReference type="InterPro" id="IPR011094">
    <property type="entry name" value="Uncharacterised_LppY/LpqO"/>
</dbReference>
<dbReference type="Proteomes" id="UP001552594">
    <property type="component" value="Unassembled WGS sequence"/>
</dbReference>
<sequence length="313" mass="33672">MALRIRPARRSAALALAVGLCLTPASGCTDSGPAGAAPSESVDWGAVGRAIGRPLTVEEGGVHTASWLRTDLHVVNADVTENPGMELGAEASFHETTPGKTVLIGETTLTGDEVHKVADRLEQGGVEVTAIHKHLQDESPRLWWLHYAGYGDPVATARTVHDALAQTGIPRQQPEEKEQPVDLDTAALDRIIGTKGSNEHGTYHFHVPVAQKVTDTRADTVLPYLMEASTLLMFQPLGDGRAAVNGDFAMTADQVNSVIKALRSHGLEIIELHNHMLHEQPRLFYAHFWATGDASTLARALRAGLDQMHAPHS</sequence>
<reference evidence="2 3" key="1">
    <citation type="submission" date="2024-06" db="EMBL/GenBank/DDBJ databases">
        <title>The Natural Products Discovery Center: Release of the First 8490 Sequenced Strains for Exploring Actinobacteria Biosynthetic Diversity.</title>
        <authorList>
            <person name="Kalkreuter E."/>
            <person name="Kautsar S.A."/>
            <person name="Yang D."/>
            <person name="Bader C.D."/>
            <person name="Teijaro C.N."/>
            <person name="Fluegel L."/>
            <person name="Davis C.M."/>
            <person name="Simpson J.R."/>
            <person name="Lauterbach L."/>
            <person name="Steele A.D."/>
            <person name="Gui C."/>
            <person name="Meng S."/>
            <person name="Li G."/>
            <person name="Viehrig K."/>
            <person name="Ye F."/>
            <person name="Su P."/>
            <person name="Kiefer A.F."/>
            <person name="Nichols A."/>
            <person name="Cepeda A.J."/>
            <person name="Yan W."/>
            <person name="Fan B."/>
            <person name="Jiang Y."/>
            <person name="Adhikari A."/>
            <person name="Zheng C.-J."/>
            <person name="Schuster L."/>
            <person name="Cowan T.M."/>
            <person name="Smanski M.J."/>
            <person name="Chevrette M.G."/>
            <person name="De Carvalho L.P.S."/>
            <person name="Shen B."/>
        </authorList>
    </citation>
    <scope>NUCLEOTIDE SEQUENCE [LARGE SCALE GENOMIC DNA]</scope>
    <source>
        <strain evidence="2 3">NPDC052347</strain>
    </source>
</reference>
<evidence type="ECO:0000313" key="2">
    <source>
        <dbReference type="EMBL" id="MEV5508657.1"/>
    </source>
</evidence>
<proteinExistence type="predicted"/>
<keyword evidence="3" id="KW-1185">Reference proteome</keyword>
<dbReference type="RefSeq" id="WP_153068611.1">
    <property type="nucleotide sequence ID" value="NZ_JBFAUK010000015.1"/>
</dbReference>